<proteinExistence type="predicted"/>
<reference evidence="1 2" key="2">
    <citation type="journal article" date="2016" name="Genome Announc.">
        <title>Draft Genome Sequence of the N2-Fixing Cyanobacterium Nostoc piscinale CENA21, Isolated from the Brazilian Amazon Floodplain.</title>
        <authorList>
            <person name="Leao T."/>
            <person name="Guimaraes P.I."/>
            <person name="de Melo A.G."/>
            <person name="Ramos R.T."/>
            <person name="Leao P.N."/>
            <person name="Silva A."/>
            <person name="Fiore M.F."/>
            <person name="Schneider M.P."/>
        </authorList>
    </citation>
    <scope>NUCLEOTIDE SEQUENCE [LARGE SCALE GENOMIC DNA]</scope>
    <source>
        <strain evidence="1 2">CENA21</strain>
    </source>
</reference>
<dbReference type="GO" id="GO:0045338">
    <property type="term" value="P:farnesyl diphosphate metabolic process"/>
    <property type="evidence" value="ECO:0007669"/>
    <property type="project" value="InterPro"/>
</dbReference>
<gene>
    <name evidence="1" type="ORF">ACX27_29265</name>
</gene>
<dbReference type="PANTHER" id="PTHR11626">
    <property type="entry name" value="FARNESYL-DIPHOSPHATE FARNESYLTRANSFERASE"/>
    <property type="match status" value="1"/>
</dbReference>
<dbReference type="GO" id="GO:0051996">
    <property type="term" value="F:squalene synthase [NAD(P)H] activity"/>
    <property type="evidence" value="ECO:0007669"/>
    <property type="project" value="InterPro"/>
</dbReference>
<dbReference type="InterPro" id="IPR002060">
    <property type="entry name" value="Squ/phyt_synthse"/>
</dbReference>
<protein>
    <submittedName>
        <fullName evidence="1">Phytoene synthase</fullName>
    </submittedName>
</protein>
<organism evidence="1 2">
    <name type="scientific">Nostoc piscinale CENA21</name>
    <dbReference type="NCBI Taxonomy" id="224013"/>
    <lineage>
        <taxon>Bacteria</taxon>
        <taxon>Bacillati</taxon>
        <taxon>Cyanobacteriota</taxon>
        <taxon>Cyanophyceae</taxon>
        <taxon>Nostocales</taxon>
        <taxon>Nostocaceae</taxon>
        <taxon>Nostoc</taxon>
    </lineage>
</organism>
<accession>A0A0M5TIM2</accession>
<dbReference type="InterPro" id="IPR044844">
    <property type="entry name" value="Trans_IPPS_euk-type"/>
</dbReference>
<name>A0A0M5TIM2_9NOSO</name>
<keyword evidence="2" id="KW-1185">Reference proteome</keyword>
<reference evidence="2" key="1">
    <citation type="submission" date="2015-07" db="EMBL/GenBank/DDBJ databases">
        <title>Genome Of Nitrogen-Fixing Cyanobacterium Nostoc piscinale CENA21 From Solimoes/Amazon River Floodplain Sediments And Comparative Genomics To Uncover Biosynthetic Natural Products Potential.</title>
        <authorList>
            <person name="Leao T.F."/>
            <person name="Leao P.N."/>
            <person name="Guimaraes P.I."/>
            <person name="de Melo A.G.C."/>
            <person name="Ramos R.T.J."/>
            <person name="Silva A."/>
            <person name="Fiore M.F."/>
            <person name="Schneider M.P.C."/>
        </authorList>
    </citation>
    <scope>NUCLEOTIDE SEQUENCE [LARGE SCALE GENOMIC DNA]</scope>
    <source>
        <strain evidence="2">CENA21</strain>
    </source>
</reference>
<evidence type="ECO:0000313" key="2">
    <source>
        <dbReference type="Proteomes" id="UP000062645"/>
    </source>
</evidence>
<dbReference type="KEGG" id="npz:ACX27_29265"/>
<dbReference type="OrthoDB" id="9787280at2"/>
<dbReference type="AlphaFoldDB" id="A0A0M5TIM2"/>
<dbReference type="EMBL" id="CP012036">
    <property type="protein sequence ID" value="ALF56012.1"/>
    <property type="molecule type" value="Genomic_DNA"/>
</dbReference>
<dbReference type="Proteomes" id="UP000062645">
    <property type="component" value="Chromosome"/>
</dbReference>
<dbReference type="InterPro" id="IPR008949">
    <property type="entry name" value="Isoprenoid_synthase_dom_sf"/>
</dbReference>
<dbReference type="PANTHER" id="PTHR11626:SF2">
    <property type="entry name" value="SQUALENE SYNTHASE"/>
    <property type="match status" value="1"/>
</dbReference>
<dbReference type="PATRIC" id="fig|224013.5.peg.6997"/>
<dbReference type="Gene3D" id="1.10.600.10">
    <property type="entry name" value="Farnesyl Diphosphate Synthase"/>
    <property type="match status" value="1"/>
</dbReference>
<dbReference type="Pfam" id="PF00494">
    <property type="entry name" value="SQS_PSY"/>
    <property type="match status" value="1"/>
</dbReference>
<dbReference type="STRING" id="224013.ACX27_29265"/>
<sequence length="287" mass="31585">MWCKNSEGSDNMDLRGDALQILKETSRTFYIPISILPSGLQEAVASAYLCMRAIDEIEDHPDLDNSTKAQLLHKISLTLQAGVDGFAVDAFSVGFSGYEEVLAEVTLRVREWSLLAPETIAPRIWDATAAMADRMADWAEKNWKIETESDLDRYTFGVAGAVGLLLSDLWTWYDGTQTNRTLAIGFGRGLQAVNILRNHIEDMGRGVNFFPDGWTVTEMQEYALRNLALADAYTQALPAGPALNFCQIPLTLAHGTIDALANGKEKLSRSEVIALLEQLNAVNVKAS</sequence>
<evidence type="ECO:0000313" key="1">
    <source>
        <dbReference type="EMBL" id="ALF56012.1"/>
    </source>
</evidence>
<dbReference type="SUPFAM" id="SSF48576">
    <property type="entry name" value="Terpenoid synthases"/>
    <property type="match status" value="1"/>
</dbReference>